<evidence type="ECO:0000313" key="3">
    <source>
        <dbReference type="Proteomes" id="UP000441754"/>
    </source>
</evidence>
<protein>
    <submittedName>
        <fullName evidence="2">Uncharacterized protein</fullName>
    </submittedName>
</protein>
<comment type="caution">
    <text evidence="2">The sequence shown here is derived from an EMBL/GenBank/DDBJ whole genome shotgun (WGS) entry which is preliminary data.</text>
</comment>
<organism evidence="2 3">
    <name type="scientific">Larkinella terrae</name>
    <dbReference type="NCBI Taxonomy" id="2025311"/>
    <lineage>
        <taxon>Bacteria</taxon>
        <taxon>Pseudomonadati</taxon>
        <taxon>Bacteroidota</taxon>
        <taxon>Cytophagia</taxon>
        <taxon>Cytophagales</taxon>
        <taxon>Spirosomataceae</taxon>
        <taxon>Larkinella</taxon>
    </lineage>
</organism>
<name>A0A7K0EU52_9BACT</name>
<keyword evidence="1" id="KW-0472">Membrane</keyword>
<keyword evidence="1" id="KW-1133">Transmembrane helix</keyword>
<evidence type="ECO:0000256" key="1">
    <source>
        <dbReference type="SAM" id="Phobius"/>
    </source>
</evidence>
<reference evidence="2 3" key="1">
    <citation type="journal article" date="2018" name="Antonie Van Leeuwenhoek">
        <title>Larkinella terrae sp. nov., isolated from soil on Jeju Island, South Korea.</title>
        <authorList>
            <person name="Ten L.N."/>
            <person name="Jeon J."/>
            <person name="Park S.J."/>
            <person name="Park S."/>
            <person name="Lee S.Y."/>
            <person name="Kim M.K."/>
            <person name="Jung H.Y."/>
        </authorList>
    </citation>
    <scope>NUCLEOTIDE SEQUENCE [LARGE SCALE GENOMIC DNA]</scope>
    <source>
        <strain evidence="2 3">KCTC 52001</strain>
    </source>
</reference>
<keyword evidence="1" id="KW-0812">Transmembrane</keyword>
<sequence>MLAFSSFGQSQYANVWNIRALADTVRKQIVFQYNLVNIEPSDSLYLELKLSNGQTVRPRSVLGDAGTHLTPGPDKTIFWDAIADRQKFNDDVEVVLKIKSLYKARQGLVLGKKQVINLGRWTIGTGLAAFAIVKSVSLMKDIKKYNDASLPGNEKEKLTFDTERDNLRLRQSRIYPLLGVSVAVLLGNLAYSWVQREKAKHNRFTFIGTATSTGLAYSF</sequence>
<accession>A0A7K0EU52</accession>
<keyword evidence="3" id="KW-1185">Reference proteome</keyword>
<dbReference type="Proteomes" id="UP000441754">
    <property type="component" value="Unassembled WGS sequence"/>
</dbReference>
<evidence type="ECO:0000313" key="2">
    <source>
        <dbReference type="EMBL" id="MRS65340.1"/>
    </source>
</evidence>
<dbReference type="RefSeq" id="WP_154178622.1">
    <property type="nucleotide sequence ID" value="NZ_WJXZ01000014.1"/>
</dbReference>
<dbReference type="OrthoDB" id="953501at2"/>
<proteinExistence type="predicted"/>
<feature type="transmembrane region" description="Helical" evidence="1">
    <location>
        <begin position="174"/>
        <end position="194"/>
    </location>
</feature>
<dbReference type="AlphaFoldDB" id="A0A7K0EU52"/>
<dbReference type="EMBL" id="WJXZ01000014">
    <property type="protein sequence ID" value="MRS65340.1"/>
    <property type="molecule type" value="Genomic_DNA"/>
</dbReference>
<gene>
    <name evidence="2" type="ORF">GJJ30_28855</name>
</gene>